<name>G9X327_9FIRM</name>
<evidence type="ECO:0000256" key="5">
    <source>
        <dbReference type="HAMAP-Rule" id="MF_01197"/>
    </source>
</evidence>
<reference evidence="6 9" key="1">
    <citation type="submission" date="2011-08" db="EMBL/GenBank/DDBJ databases">
        <title>The Genome Sequence of Eubacteriaceae bacterium ACC19a.</title>
        <authorList>
            <consortium name="The Broad Institute Genome Sequencing Platform"/>
            <person name="Earl A."/>
            <person name="Ward D."/>
            <person name="Feldgarden M."/>
            <person name="Gevers D."/>
            <person name="Sizova M."/>
            <person name="Hazen A."/>
            <person name="Epstein S."/>
            <person name="Young S.K."/>
            <person name="Zeng Q."/>
            <person name="Gargeya S."/>
            <person name="Fitzgerald M."/>
            <person name="Haas B."/>
            <person name="Abouelleil A."/>
            <person name="Alvarado L."/>
            <person name="Arachchi H.M."/>
            <person name="Berlin A."/>
            <person name="Brown A."/>
            <person name="Chapman S.B."/>
            <person name="Chen Z."/>
            <person name="Dunbar C."/>
            <person name="Freedman E."/>
            <person name="Gearin G."/>
            <person name="Gellesch M."/>
            <person name="Goldberg J."/>
            <person name="Griggs A."/>
            <person name="Gujja S."/>
            <person name="Heiman D."/>
            <person name="Howarth C."/>
            <person name="Larson L."/>
            <person name="Lui A."/>
            <person name="MacDonald P.J.P."/>
            <person name="Montmayeur A."/>
            <person name="Murphy C."/>
            <person name="Neiman D."/>
            <person name="Pearson M."/>
            <person name="Priest M."/>
            <person name="Roberts A."/>
            <person name="Saif S."/>
            <person name="Shea T."/>
            <person name="Shenoy N."/>
            <person name="Sisk P."/>
            <person name="Stolte C."/>
            <person name="Sykes S."/>
            <person name="Wortman J."/>
            <person name="Nusbaum C."/>
            <person name="Birren B."/>
        </authorList>
    </citation>
    <scope>NUCLEOTIDE SEQUENCE [LARGE SCALE GENOMIC DNA]</scope>
    <source>
        <strain evidence="6 9">ACC19a</strain>
    </source>
</reference>
<evidence type="ECO:0000256" key="3">
    <source>
        <dbReference type="ARBA" id="ARBA00023306"/>
    </source>
</evidence>
<proteinExistence type="inferred from homology"/>
<dbReference type="PANTHER" id="PTHR35798">
    <property type="entry name" value="CELL DIVISION PROTEIN SEPF"/>
    <property type="match status" value="1"/>
</dbReference>
<dbReference type="RefSeq" id="WP_009525019.1">
    <property type="nucleotide sequence ID" value="NZ_JBQMYE010000010.1"/>
</dbReference>
<dbReference type="PANTHER" id="PTHR35798:SF1">
    <property type="entry name" value="CELL DIVISION PROTEIN SEPF"/>
    <property type="match status" value="1"/>
</dbReference>
<dbReference type="Gene3D" id="3.30.110.150">
    <property type="entry name" value="SepF-like protein"/>
    <property type="match status" value="1"/>
</dbReference>
<accession>G9XC63</accession>
<organism evidence="6 9">
    <name type="scientific">Peptoanaerobacter stomatis</name>
    <dbReference type="NCBI Taxonomy" id="796937"/>
    <lineage>
        <taxon>Bacteria</taxon>
        <taxon>Bacillati</taxon>
        <taxon>Bacillota</taxon>
        <taxon>Clostridia</taxon>
        <taxon>Peptostreptococcales</taxon>
        <taxon>Filifactoraceae</taxon>
        <taxon>Peptoanaerobacter</taxon>
    </lineage>
</organism>
<keyword evidence="3 5" id="KW-0131">Cell cycle</keyword>
<dbReference type="Proteomes" id="UP000006437">
    <property type="component" value="Unassembled WGS sequence"/>
</dbReference>
<dbReference type="Proteomes" id="UP000003379">
    <property type="component" value="Unassembled WGS sequence"/>
</dbReference>
<evidence type="ECO:0000256" key="1">
    <source>
        <dbReference type="ARBA" id="ARBA00022618"/>
    </source>
</evidence>
<dbReference type="Pfam" id="PF04472">
    <property type="entry name" value="SepF"/>
    <property type="match status" value="1"/>
</dbReference>
<accession>G9X327</accession>
<protein>
    <recommendedName>
        <fullName evidence="5">Cell division protein SepF</fullName>
    </recommendedName>
</protein>
<dbReference type="InterPro" id="IPR007561">
    <property type="entry name" value="Cell_div_SepF/SepF-rel"/>
</dbReference>
<dbReference type="HOGENOM" id="CLU_078499_4_1_9"/>
<dbReference type="GO" id="GO:0043093">
    <property type="term" value="P:FtsZ-dependent cytokinesis"/>
    <property type="evidence" value="ECO:0007669"/>
    <property type="project" value="UniProtKB-UniRule"/>
</dbReference>
<dbReference type="InterPro" id="IPR038594">
    <property type="entry name" value="SepF-like_sf"/>
</dbReference>
<evidence type="ECO:0000313" key="6">
    <source>
        <dbReference type="EMBL" id="EHL10569.1"/>
    </source>
</evidence>
<comment type="subunit">
    <text evidence="5">Homodimer. Interacts with FtsZ.</text>
</comment>
<dbReference type="HAMAP" id="MF_01197">
    <property type="entry name" value="SepF"/>
    <property type="match status" value="1"/>
</dbReference>
<dbReference type="EMBL" id="AFZE01000057">
    <property type="protein sequence ID" value="EHL10569.1"/>
    <property type="molecule type" value="Genomic_DNA"/>
</dbReference>
<dbReference type="InterPro" id="IPR023052">
    <property type="entry name" value="Cell_div_SepF"/>
</dbReference>
<comment type="caution">
    <text evidence="6">The sequence shown here is derived from an EMBL/GenBank/DDBJ whole genome shotgun (WGS) entry which is preliminary data.</text>
</comment>
<evidence type="ECO:0000256" key="2">
    <source>
        <dbReference type="ARBA" id="ARBA00023210"/>
    </source>
</evidence>
<gene>
    <name evidence="5" type="primary">sepF</name>
    <name evidence="7" type="ORF">HMPREF9628_00271</name>
    <name evidence="6" type="ORF">HMPREF9629_00784</name>
</gene>
<comment type="similarity">
    <text evidence="5">Belongs to the SepF family.</text>
</comment>
<dbReference type="GO" id="GO:0005737">
    <property type="term" value="C:cytoplasm"/>
    <property type="evidence" value="ECO:0007669"/>
    <property type="project" value="UniProtKB-SubCell"/>
</dbReference>
<comment type="function">
    <text evidence="4 5">Cell division protein that is part of the divisome complex and is recruited early to the Z-ring. Probably stimulates Z-ring formation, perhaps through the cross-linking of FtsZ protofilaments. Its function overlaps with FtsA.</text>
</comment>
<dbReference type="EMBL" id="AFZG01000019">
    <property type="protein sequence ID" value="EHL19550.1"/>
    <property type="molecule type" value="Genomic_DNA"/>
</dbReference>
<keyword evidence="5" id="KW-0963">Cytoplasm</keyword>
<dbReference type="AlphaFoldDB" id="G9X327"/>
<keyword evidence="2 5" id="KW-0717">Septation</keyword>
<sequence>MGLFDSLKSVFTTDSDYDGDDFDNVDEFNGEETEQERISPSLKPRFMSVNNDNIKKMENSYTAKETKVIIYEPKEYSEAANIVDSLKNKKIVVVNFANMKDNKEEGRDAQQCQKEIFDFINGAIYAIDGDIRKISDTIFVIAPPNVDIDSNINQEFEKKGRHRWSI</sequence>
<comment type="subcellular location">
    <subcellularLocation>
        <location evidence="5">Cytoplasm</location>
    </subcellularLocation>
    <text evidence="5">Localizes to the division site, in a FtsZ-dependent manner.</text>
</comment>
<keyword evidence="1 5" id="KW-0132">Cell division</keyword>
<evidence type="ECO:0000256" key="4">
    <source>
        <dbReference type="ARBA" id="ARBA00044936"/>
    </source>
</evidence>
<dbReference type="GO" id="GO:0000917">
    <property type="term" value="P:division septum assembly"/>
    <property type="evidence" value="ECO:0007669"/>
    <property type="project" value="UniProtKB-KW"/>
</dbReference>
<dbReference type="STRING" id="796937.HMPREF9630_01961"/>
<evidence type="ECO:0000313" key="7">
    <source>
        <dbReference type="EMBL" id="EHL19550.1"/>
    </source>
</evidence>
<evidence type="ECO:0000313" key="9">
    <source>
        <dbReference type="Proteomes" id="UP000006437"/>
    </source>
</evidence>
<evidence type="ECO:0000313" key="8">
    <source>
        <dbReference type="Proteomes" id="UP000003379"/>
    </source>
</evidence>
<reference evidence="7 8" key="2">
    <citation type="submission" date="2011-08" db="EMBL/GenBank/DDBJ databases">
        <title>The Genome Sequence of Eubacteriaceae bacterium CM5.</title>
        <authorList>
            <consortium name="The Broad Institute Genome Sequencing Platform"/>
            <person name="Earl A."/>
            <person name="Ward D."/>
            <person name="Feldgarden M."/>
            <person name="Gevers D."/>
            <person name="Sizova M."/>
            <person name="Hazen A."/>
            <person name="Epstein S."/>
            <person name="Young S.K."/>
            <person name="Zeng Q."/>
            <person name="Gargeya S."/>
            <person name="Fitzgerald M."/>
            <person name="Haas B."/>
            <person name="Abouelleil A."/>
            <person name="Alvarado L."/>
            <person name="Arachchi H.M."/>
            <person name="Berlin A."/>
            <person name="Brown A."/>
            <person name="Chapman S.B."/>
            <person name="Chen Z."/>
            <person name="Dunbar C."/>
            <person name="Freedman E."/>
            <person name="Gearin G."/>
            <person name="Gellesch M."/>
            <person name="Goldberg J."/>
            <person name="Griggs A."/>
            <person name="Gujja S."/>
            <person name="Heiman D."/>
            <person name="Howarth C."/>
            <person name="Larson L."/>
            <person name="Lui A."/>
            <person name="MacDonald P.J.P."/>
            <person name="Montmayeur A."/>
            <person name="Murphy C."/>
            <person name="Neiman D."/>
            <person name="Pearson M."/>
            <person name="Priest M."/>
            <person name="Roberts A."/>
            <person name="Saif S."/>
            <person name="Shea T."/>
            <person name="Shenoy N."/>
            <person name="Sisk P."/>
            <person name="Stolte C."/>
            <person name="Sykes S."/>
            <person name="Wortman J."/>
            <person name="Nusbaum C."/>
            <person name="Birren B."/>
        </authorList>
    </citation>
    <scope>NUCLEOTIDE SEQUENCE [LARGE SCALE GENOMIC DNA]</scope>
    <source>
        <strain evidence="7 8">CM5</strain>
    </source>
</reference>